<dbReference type="Proteomes" id="UP000470246">
    <property type="component" value="Unassembled WGS sequence"/>
</dbReference>
<reference evidence="3 4" key="1">
    <citation type="submission" date="2020-02" db="EMBL/GenBank/DDBJ databases">
        <title>Geodermatophilus sabuli CPCC 205279 I12A-02694.</title>
        <authorList>
            <person name="Jiang Z."/>
        </authorList>
    </citation>
    <scope>NUCLEOTIDE SEQUENCE [LARGE SCALE GENOMIC DNA]</scope>
    <source>
        <strain evidence="3 4">I12A-02694</strain>
    </source>
</reference>
<dbReference type="Gene3D" id="3.40.50.720">
    <property type="entry name" value="NAD(P)-binding Rossmann-like Domain"/>
    <property type="match status" value="1"/>
</dbReference>
<name>A0A7K3VWZ2_9ACTN</name>
<dbReference type="RefSeq" id="WP_163480056.1">
    <property type="nucleotide sequence ID" value="NZ_JAAGWF010000004.1"/>
</dbReference>
<dbReference type="EMBL" id="JAAGWF010000004">
    <property type="protein sequence ID" value="NEK56858.1"/>
    <property type="molecule type" value="Genomic_DNA"/>
</dbReference>
<dbReference type="PANTHER" id="PTHR44154">
    <property type="entry name" value="QUINONE OXIDOREDUCTASE"/>
    <property type="match status" value="1"/>
</dbReference>
<evidence type="ECO:0000259" key="2">
    <source>
        <dbReference type="SMART" id="SM00829"/>
    </source>
</evidence>
<dbReference type="InterPro" id="IPR013154">
    <property type="entry name" value="ADH-like_N"/>
</dbReference>
<gene>
    <name evidence="3" type="ORF">GCU56_03100</name>
</gene>
<evidence type="ECO:0000313" key="3">
    <source>
        <dbReference type="EMBL" id="NEK56858.1"/>
    </source>
</evidence>
<dbReference type="InterPro" id="IPR051603">
    <property type="entry name" value="Zinc-ADH_QOR/CCCR"/>
</dbReference>
<dbReference type="Gene3D" id="3.90.180.10">
    <property type="entry name" value="Medium-chain alcohol dehydrogenases, catalytic domain"/>
    <property type="match status" value="1"/>
</dbReference>
<dbReference type="AlphaFoldDB" id="A0A7K3VWZ2"/>
<dbReference type="InterPro" id="IPR020843">
    <property type="entry name" value="ER"/>
</dbReference>
<dbReference type="InterPro" id="IPR036291">
    <property type="entry name" value="NAD(P)-bd_dom_sf"/>
</dbReference>
<evidence type="ECO:0000256" key="1">
    <source>
        <dbReference type="ARBA" id="ARBA00022857"/>
    </source>
</evidence>
<dbReference type="Pfam" id="PF08240">
    <property type="entry name" value="ADH_N"/>
    <property type="match status" value="1"/>
</dbReference>
<dbReference type="SUPFAM" id="SSF51735">
    <property type="entry name" value="NAD(P)-binding Rossmann-fold domains"/>
    <property type="match status" value="1"/>
</dbReference>
<keyword evidence="1" id="KW-0521">NADP</keyword>
<protein>
    <submittedName>
        <fullName evidence="3">NADP-dependent oxidoreductase</fullName>
    </submittedName>
</protein>
<proteinExistence type="predicted"/>
<sequence>MRAVGLTEFGGPEALTVLELDEPHASPGEVRIRVRAASVVPADGMFRNGALAARLTSPAPWVPGTEVAGVVDEAPDGSPWAVGDEVIAIVVPFHQRPGAYAEHVVVPVGSVGPRPQSCDFDTAAALPMSGLTASALVDLLHLERGESVAVTGAGGVVGSLVVQLARRAGATVLADAAGGDEEVVRGGDYAQQIRQLRPDGVDVLVDAALIGASLLPAVRDGGRAASLRAGQLESERGISIVSVSVWDYAEDSARLRALSSLIDEGALVPPQVRTFAMEDAAAAHEALGRGGQRARSVLVF</sequence>
<feature type="domain" description="Enoyl reductase (ER)" evidence="2">
    <location>
        <begin position="10"/>
        <end position="298"/>
    </location>
</feature>
<keyword evidence="4" id="KW-1185">Reference proteome</keyword>
<dbReference type="SUPFAM" id="SSF50129">
    <property type="entry name" value="GroES-like"/>
    <property type="match status" value="1"/>
</dbReference>
<dbReference type="InterPro" id="IPR011032">
    <property type="entry name" value="GroES-like_sf"/>
</dbReference>
<organism evidence="3 4">
    <name type="scientific">Geodermatophilus sabuli</name>
    <dbReference type="NCBI Taxonomy" id="1564158"/>
    <lineage>
        <taxon>Bacteria</taxon>
        <taxon>Bacillati</taxon>
        <taxon>Actinomycetota</taxon>
        <taxon>Actinomycetes</taxon>
        <taxon>Geodermatophilales</taxon>
        <taxon>Geodermatophilaceae</taxon>
        <taxon>Geodermatophilus</taxon>
    </lineage>
</organism>
<dbReference type="GO" id="GO:0016491">
    <property type="term" value="F:oxidoreductase activity"/>
    <property type="evidence" value="ECO:0007669"/>
    <property type="project" value="InterPro"/>
</dbReference>
<dbReference type="CDD" id="cd05289">
    <property type="entry name" value="MDR_like_2"/>
    <property type="match status" value="1"/>
</dbReference>
<dbReference type="Pfam" id="PF13602">
    <property type="entry name" value="ADH_zinc_N_2"/>
    <property type="match status" value="1"/>
</dbReference>
<dbReference type="PANTHER" id="PTHR44154:SF1">
    <property type="entry name" value="QUINONE OXIDOREDUCTASE"/>
    <property type="match status" value="1"/>
</dbReference>
<dbReference type="SMART" id="SM00829">
    <property type="entry name" value="PKS_ER"/>
    <property type="match status" value="1"/>
</dbReference>
<comment type="caution">
    <text evidence="3">The sequence shown here is derived from an EMBL/GenBank/DDBJ whole genome shotgun (WGS) entry which is preliminary data.</text>
</comment>
<evidence type="ECO:0000313" key="4">
    <source>
        <dbReference type="Proteomes" id="UP000470246"/>
    </source>
</evidence>
<accession>A0A7K3VWZ2</accession>